<evidence type="ECO:0000256" key="2">
    <source>
        <dbReference type="SAM" id="MobiDB-lite"/>
    </source>
</evidence>
<dbReference type="GeneID" id="9053768"/>
<evidence type="ECO:0000313" key="3">
    <source>
        <dbReference type="EMBL" id="EER20231.1"/>
    </source>
</evidence>
<accession>C5K5L3</accession>
<dbReference type="AlphaFoldDB" id="C5K5L3"/>
<proteinExistence type="predicted"/>
<dbReference type="EMBL" id="GG670666">
    <property type="protein sequence ID" value="EER20231.1"/>
    <property type="molecule type" value="Genomic_DNA"/>
</dbReference>
<organism evidence="4">
    <name type="scientific">Perkinsus marinus (strain ATCC 50983 / TXsc)</name>
    <dbReference type="NCBI Taxonomy" id="423536"/>
    <lineage>
        <taxon>Eukaryota</taxon>
        <taxon>Sar</taxon>
        <taxon>Alveolata</taxon>
        <taxon>Perkinsozoa</taxon>
        <taxon>Perkinsea</taxon>
        <taxon>Perkinsida</taxon>
        <taxon>Perkinsidae</taxon>
        <taxon>Perkinsus</taxon>
    </lineage>
</organism>
<evidence type="ECO:0000256" key="1">
    <source>
        <dbReference type="SAM" id="Coils"/>
    </source>
</evidence>
<dbReference type="Proteomes" id="UP000007800">
    <property type="component" value="Unassembled WGS sequence"/>
</dbReference>
<keyword evidence="1" id="KW-0175">Coiled coil</keyword>
<feature type="coiled-coil region" evidence="1">
    <location>
        <begin position="161"/>
        <end position="205"/>
    </location>
</feature>
<protein>
    <submittedName>
        <fullName evidence="3">Uncharacterized protein</fullName>
    </submittedName>
</protein>
<sequence length="596" mass="65242">TWRSSPTVCNHSDKFTQDATKVYFASVTRNPHQHCKYCQRFPNPGLWQELTDSVREAVAGCSGCYVGEVVIDEEGAKLIRYIANSGTAPGEARLQGSEGVVWQVLQPRGEEEEEGDQEPSPRSRQLYISNVMDVPEVKYFEFTKPGSFLAIPITYSSLLNKEGLEAAVTDMKERRAQFAEEMASFEEAKAQYEQAVAELKEGEENPEEPVQPVIRELSALEGVTGQLVLCVDTLGAEGGLLEIRQQYIEELAALCGHLEKGKAAMELQAVREQAEYITSEAGEANRTELMGKYVEATGREALEEVEKRVEEEIEGLGEGSMRAVGGRGSVSTVDTTDDDKEVIRLAHKLKMLRSVLDATLKGNLLLDISSRKLPEEALAVLMKAVLFFLAEQDASSIYGDMELQWSQLVAALHSDGIWEKIISADMRRPRPGVPSEHTLERAKALVEEAIQCGGQKAEDGAIEEEVSKERPAEVILLGLLEAAVELREKDVRMRWLNSDLHKRIWEPRVAATEEVEKDEGDTVEEGKGEEAGDSPEGGGETEGALPAKELVEAPVAVDPSEASAIDADFVPLLEAELAQLAEEREASAAAADGGTE</sequence>
<keyword evidence="4" id="KW-1185">Reference proteome</keyword>
<name>C5K5L3_PERM5</name>
<dbReference type="RefSeq" id="XP_002788435.1">
    <property type="nucleotide sequence ID" value="XM_002788389.1"/>
</dbReference>
<feature type="region of interest" description="Disordered" evidence="2">
    <location>
        <begin position="511"/>
        <end position="555"/>
    </location>
</feature>
<dbReference type="OMA" id="WNQMESK"/>
<evidence type="ECO:0000313" key="4">
    <source>
        <dbReference type="Proteomes" id="UP000007800"/>
    </source>
</evidence>
<gene>
    <name evidence="3" type="ORF">Pmar_PMAR007245</name>
</gene>
<feature type="non-terminal residue" evidence="3">
    <location>
        <position position="1"/>
    </location>
</feature>
<feature type="compositionally biased region" description="Acidic residues" evidence="2">
    <location>
        <begin position="513"/>
        <end position="523"/>
    </location>
</feature>
<reference evidence="3 4" key="1">
    <citation type="submission" date="2008-07" db="EMBL/GenBank/DDBJ databases">
        <authorList>
            <person name="El-Sayed N."/>
            <person name="Caler E."/>
            <person name="Inman J."/>
            <person name="Amedeo P."/>
            <person name="Hass B."/>
            <person name="Wortman J."/>
        </authorList>
    </citation>
    <scope>NUCLEOTIDE SEQUENCE [LARGE SCALE GENOMIC DNA]</scope>
    <source>
        <strain evidence="4">ATCC 50983 / TXsc</strain>
    </source>
</reference>
<dbReference type="InParanoid" id="C5K5L3"/>
<dbReference type="OrthoDB" id="432281at2759"/>